<reference evidence="3" key="1">
    <citation type="submission" date="2016-07" db="EMBL/GenBank/DDBJ databases">
        <authorList>
            <person name="Florea S."/>
            <person name="Webb J.S."/>
            <person name="Jaromczyk J."/>
            <person name="Schardl C.L."/>
        </authorList>
    </citation>
    <scope>NUCLEOTIDE SEQUENCE [LARGE SCALE GENOMIC DNA]</scope>
    <source>
        <strain evidence="3">CDC-D5610</strain>
    </source>
</reference>
<protein>
    <submittedName>
        <fullName evidence="2">Uncharacterized protein</fullName>
    </submittedName>
</protein>
<evidence type="ECO:0000256" key="1">
    <source>
        <dbReference type="SAM" id="MobiDB-lite"/>
    </source>
</evidence>
<dbReference type="AlphaFoldDB" id="A0A222P087"/>
<proteinExistence type="predicted"/>
<keyword evidence="3" id="KW-1185">Reference proteome</keyword>
<sequence length="120" mass="13050">MPSSSDHKKVMEALRSQSFLKSPVSPTKDAQLIEIDLADELTGPLSRKVANPLQTILSIKSDENNKLAQAEVGKLTEIIKTVVSNPAAAEQIAKEQSAQYRDQAIEVQSEEPVPPSAPRM</sequence>
<organism evidence="2 3">
    <name type="scientific">Legionella clemsonensis</name>
    <dbReference type="NCBI Taxonomy" id="1867846"/>
    <lineage>
        <taxon>Bacteria</taxon>
        <taxon>Pseudomonadati</taxon>
        <taxon>Pseudomonadota</taxon>
        <taxon>Gammaproteobacteria</taxon>
        <taxon>Legionellales</taxon>
        <taxon>Legionellaceae</taxon>
        <taxon>Legionella</taxon>
    </lineage>
</organism>
<dbReference type="EMBL" id="CP016397">
    <property type="protein sequence ID" value="ASQ45257.1"/>
    <property type="molecule type" value="Genomic_DNA"/>
</dbReference>
<accession>A0A222P087</accession>
<dbReference type="Proteomes" id="UP000201728">
    <property type="component" value="Chromosome"/>
</dbReference>
<evidence type="ECO:0000313" key="3">
    <source>
        <dbReference type="Proteomes" id="UP000201728"/>
    </source>
</evidence>
<evidence type="ECO:0000313" key="2">
    <source>
        <dbReference type="EMBL" id="ASQ45257.1"/>
    </source>
</evidence>
<dbReference type="RefSeq" id="WP_094090337.1">
    <property type="nucleotide sequence ID" value="NZ_CP016397.1"/>
</dbReference>
<dbReference type="KEGG" id="lcd:clem_03495"/>
<feature type="region of interest" description="Disordered" evidence="1">
    <location>
        <begin position="100"/>
        <end position="120"/>
    </location>
</feature>
<gene>
    <name evidence="2" type="ORF">clem_03495</name>
</gene>
<name>A0A222P087_9GAMM</name>